<organism evidence="1 2">
    <name type="scientific">Dryococelus australis</name>
    <dbReference type="NCBI Taxonomy" id="614101"/>
    <lineage>
        <taxon>Eukaryota</taxon>
        <taxon>Metazoa</taxon>
        <taxon>Ecdysozoa</taxon>
        <taxon>Arthropoda</taxon>
        <taxon>Hexapoda</taxon>
        <taxon>Insecta</taxon>
        <taxon>Pterygota</taxon>
        <taxon>Neoptera</taxon>
        <taxon>Polyneoptera</taxon>
        <taxon>Phasmatodea</taxon>
        <taxon>Verophasmatodea</taxon>
        <taxon>Anareolatae</taxon>
        <taxon>Phasmatidae</taxon>
        <taxon>Eurycanthinae</taxon>
        <taxon>Dryococelus</taxon>
    </lineage>
</organism>
<dbReference type="Proteomes" id="UP001159363">
    <property type="component" value="Chromosome 1"/>
</dbReference>
<evidence type="ECO:0000313" key="2">
    <source>
        <dbReference type="Proteomes" id="UP001159363"/>
    </source>
</evidence>
<protein>
    <submittedName>
        <fullName evidence="1">Uncharacterized protein</fullName>
    </submittedName>
</protein>
<proteinExistence type="predicted"/>
<comment type="caution">
    <text evidence="1">The sequence shown here is derived from an EMBL/GenBank/DDBJ whole genome shotgun (WGS) entry which is preliminary data.</text>
</comment>
<dbReference type="EMBL" id="JARBHB010000001">
    <property type="protein sequence ID" value="KAJ8895690.1"/>
    <property type="molecule type" value="Genomic_DNA"/>
</dbReference>
<reference evidence="1 2" key="1">
    <citation type="submission" date="2023-02" db="EMBL/GenBank/DDBJ databases">
        <title>LHISI_Scaffold_Assembly.</title>
        <authorList>
            <person name="Stuart O.P."/>
            <person name="Cleave R."/>
            <person name="Magrath M.J.L."/>
            <person name="Mikheyev A.S."/>
        </authorList>
    </citation>
    <scope>NUCLEOTIDE SEQUENCE [LARGE SCALE GENOMIC DNA]</scope>
    <source>
        <strain evidence="1">Daus_M_001</strain>
        <tissue evidence="1">Leg muscle</tissue>
    </source>
</reference>
<sequence>MLHPTCGLKTIIDRCGGQYNNSLMGAMITKWFELLFPMTRHRYIPSEKVFGFIERDLKKHEIIRTREEAYDQVSKHSTVKQVGKDTKMYDYK</sequence>
<gene>
    <name evidence="1" type="ORF">PR048_001026</name>
</gene>
<accession>A0ABQ9IHP0</accession>
<evidence type="ECO:0000313" key="1">
    <source>
        <dbReference type="EMBL" id="KAJ8895690.1"/>
    </source>
</evidence>
<keyword evidence="2" id="KW-1185">Reference proteome</keyword>
<name>A0ABQ9IHP0_9NEOP</name>